<keyword evidence="9" id="KW-1185">Reference proteome</keyword>
<dbReference type="PANTHER" id="PTHR31358:SF30">
    <property type="entry name" value="PROTEIN WVD2-LIKE 4"/>
    <property type="match status" value="1"/>
</dbReference>
<sequence>MIGRQSTAQINFPSFGFSRRITLKRHYRLHVLTAHGVRRSSLVLLEPERLELKYTEAKIRNSVSCAVILSSLMDSENGVALEQESDVIEENPPMEGLSLNVNKENENVDGDLDVSQVNSIPEDLTKVGLNSSEVEVEASVTVSESKSSNPSKKPGPSRGDGLRNSSTLKNQPSSKGWTTFSRNNRPSLSQSLSFPSKGGLANGMKKSIDGKPVKTDEKHSRSNGTEGKALVPNGSITSTSRLNHPNRRASTGVSSMEGHLNGGGLSTRRTSTASLPSIRRSVSGKSGSGSMNATVNGPPSKVSLSHDQNSKPLRTVLPIKEDDDSHSTTSSTTPRGMLRISDSGFSFRLEERAEKRKEFFSKLEEKIQAKEVERTNLQAKSKAIHSIFHCICGGILQESQEEEIKQLRKSLTFKATPIPSFYKEPPPPKVELKKIPTTRAISPKFGRHKTSITATDNSLEGGGSCRSPRLSLDQSKLSKEILANGNGDCAASKKPIRRSISKLPSQKSVATKTEGKPSNSKPKPAEAEDKNQKACTGEVKENHMNSSHETESRIDLESGKNPAQDSETLLDLPDREISPVEVIVGG</sequence>
<gene>
    <name evidence="8" type="ORF">HHK36_016930</name>
</gene>
<feature type="compositionally biased region" description="Polar residues" evidence="6">
    <location>
        <begin position="163"/>
        <end position="194"/>
    </location>
</feature>
<comment type="similarity">
    <text evidence="2">Belongs to the TPX2 family.</text>
</comment>
<feature type="compositionally biased region" description="Polar residues" evidence="6">
    <location>
        <begin position="291"/>
        <end position="312"/>
    </location>
</feature>
<dbReference type="GO" id="GO:0008017">
    <property type="term" value="F:microtubule binding"/>
    <property type="evidence" value="ECO:0007669"/>
    <property type="project" value="InterPro"/>
</dbReference>
<feature type="compositionally biased region" description="Polar residues" evidence="6">
    <location>
        <begin position="234"/>
        <end position="254"/>
    </location>
</feature>
<dbReference type="Proteomes" id="UP000655225">
    <property type="component" value="Unassembled WGS sequence"/>
</dbReference>
<evidence type="ECO:0000256" key="3">
    <source>
        <dbReference type="ARBA" id="ARBA00022490"/>
    </source>
</evidence>
<evidence type="ECO:0000256" key="5">
    <source>
        <dbReference type="ARBA" id="ARBA00023212"/>
    </source>
</evidence>
<evidence type="ECO:0000256" key="2">
    <source>
        <dbReference type="ARBA" id="ARBA00005885"/>
    </source>
</evidence>
<evidence type="ECO:0000313" key="9">
    <source>
        <dbReference type="Proteomes" id="UP000655225"/>
    </source>
</evidence>
<evidence type="ECO:0000256" key="1">
    <source>
        <dbReference type="ARBA" id="ARBA00004245"/>
    </source>
</evidence>
<dbReference type="PANTHER" id="PTHR31358">
    <property type="entry name" value="PROTEIN WVD2-LIKE 4"/>
    <property type="match status" value="1"/>
</dbReference>
<feature type="region of interest" description="Disordered" evidence="6">
    <location>
        <begin position="138"/>
        <end position="339"/>
    </location>
</feature>
<feature type="region of interest" description="Disordered" evidence="6">
    <location>
        <begin position="444"/>
        <end position="470"/>
    </location>
</feature>
<feature type="compositionally biased region" description="Basic and acidic residues" evidence="6">
    <location>
        <begin position="206"/>
        <end position="220"/>
    </location>
</feature>
<protein>
    <recommendedName>
        <fullName evidence="7">TPX2 C-terminal domain-containing protein</fullName>
    </recommendedName>
</protein>
<dbReference type="AlphaFoldDB" id="A0A834YY29"/>
<dbReference type="Pfam" id="PF06886">
    <property type="entry name" value="TPX2"/>
    <property type="match status" value="2"/>
</dbReference>
<evidence type="ECO:0000259" key="7">
    <source>
        <dbReference type="Pfam" id="PF06886"/>
    </source>
</evidence>
<comment type="subcellular location">
    <subcellularLocation>
        <location evidence="1">Cytoplasm</location>
        <location evidence="1">Cytoskeleton</location>
    </subcellularLocation>
</comment>
<evidence type="ECO:0000256" key="6">
    <source>
        <dbReference type="SAM" id="MobiDB-lite"/>
    </source>
</evidence>
<organism evidence="8 9">
    <name type="scientific">Tetracentron sinense</name>
    <name type="common">Spur-leaf</name>
    <dbReference type="NCBI Taxonomy" id="13715"/>
    <lineage>
        <taxon>Eukaryota</taxon>
        <taxon>Viridiplantae</taxon>
        <taxon>Streptophyta</taxon>
        <taxon>Embryophyta</taxon>
        <taxon>Tracheophyta</taxon>
        <taxon>Spermatophyta</taxon>
        <taxon>Magnoliopsida</taxon>
        <taxon>Trochodendrales</taxon>
        <taxon>Trochodendraceae</taxon>
        <taxon>Tetracentron</taxon>
    </lineage>
</organism>
<dbReference type="GO" id="GO:0005874">
    <property type="term" value="C:microtubule"/>
    <property type="evidence" value="ECO:0007669"/>
    <property type="project" value="UniProtKB-KW"/>
</dbReference>
<proteinExistence type="inferred from homology"/>
<evidence type="ECO:0000313" key="8">
    <source>
        <dbReference type="EMBL" id="KAF8398004.1"/>
    </source>
</evidence>
<feature type="compositionally biased region" description="Polar residues" evidence="6">
    <location>
        <begin position="502"/>
        <end position="521"/>
    </location>
</feature>
<dbReference type="InterPro" id="IPR027329">
    <property type="entry name" value="TPX2_C"/>
</dbReference>
<name>A0A834YY29_TETSI</name>
<keyword evidence="3" id="KW-0963">Cytoplasm</keyword>
<feature type="compositionally biased region" description="Low complexity" evidence="6">
    <location>
        <begin position="138"/>
        <end position="157"/>
    </location>
</feature>
<accession>A0A834YY29</accession>
<dbReference type="OMA" id="ECHDPPV"/>
<evidence type="ECO:0000256" key="4">
    <source>
        <dbReference type="ARBA" id="ARBA00022701"/>
    </source>
</evidence>
<dbReference type="InterPro" id="IPR044833">
    <property type="entry name" value="WDL5/6"/>
</dbReference>
<keyword evidence="4" id="KW-0493">Microtubule</keyword>
<reference evidence="8 9" key="1">
    <citation type="submission" date="2020-04" db="EMBL/GenBank/DDBJ databases">
        <title>Plant Genome Project.</title>
        <authorList>
            <person name="Zhang R.-G."/>
        </authorList>
    </citation>
    <scope>NUCLEOTIDE SEQUENCE [LARGE SCALE GENOMIC DNA]</scope>
    <source>
        <strain evidence="8">YNK0</strain>
        <tissue evidence="8">Leaf</tissue>
    </source>
</reference>
<feature type="domain" description="TPX2 C-terminal" evidence="7">
    <location>
        <begin position="345"/>
        <end position="383"/>
    </location>
</feature>
<feature type="region of interest" description="Disordered" evidence="6">
    <location>
        <begin position="485"/>
        <end position="586"/>
    </location>
</feature>
<dbReference type="OrthoDB" id="1939285at2759"/>
<feature type="compositionally biased region" description="Low complexity" evidence="6">
    <location>
        <begin position="281"/>
        <end position="290"/>
    </location>
</feature>
<comment type="caution">
    <text evidence="8">The sequence shown here is derived from an EMBL/GenBank/DDBJ whole genome shotgun (WGS) entry which is preliminary data.</text>
</comment>
<keyword evidence="5" id="KW-0206">Cytoskeleton</keyword>
<feature type="domain" description="TPX2 C-terminal" evidence="7">
    <location>
        <begin position="397"/>
        <end position="435"/>
    </location>
</feature>
<dbReference type="EMBL" id="JABCRI010000011">
    <property type="protein sequence ID" value="KAF8398004.1"/>
    <property type="molecule type" value="Genomic_DNA"/>
</dbReference>
<feature type="compositionally biased region" description="Basic and acidic residues" evidence="6">
    <location>
        <begin position="523"/>
        <end position="558"/>
    </location>
</feature>